<keyword evidence="4 6" id="KW-1133">Transmembrane helix</keyword>
<dbReference type="EMBL" id="CP098747">
    <property type="protein sequence ID" value="USG61426.1"/>
    <property type="molecule type" value="Genomic_DNA"/>
</dbReference>
<dbReference type="PANTHER" id="PTHR43243">
    <property type="entry name" value="INNER MEMBRANE TRANSPORTER YGJI-RELATED"/>
    <property type="match status" value="1"/>
</dbReference>
<keyword evidence="5 6" id="KW-0472">Membrane</keyword>
<evidence type="ECO:0000256" key="4">
    <source>
        <dbReference type="ARBA" id="ARBA00022989"/>
    </source>
</evidence>
<dbReference type="Gene3D" id="1.20.1740.10">
    <property type="entry name" value="Amino acid/polyamine transporter I"/>
    <property type="match status" value="1"/>
</dbReference>
<evidence type="ECO:0000256" key="3">
    <source>
        <dbReference type="ARBA" id="ARBA00022692"/>
    </source>
</evidence>
<feature type="transmembrane region" description="Helical" evidence="6">
    <location>
        <begin position="187"/>
        <end position="206"/>
    </location>
</feature>
<feature type="transmembrane region" description="Helical" evidence="6">
    <location>
        <begin position="227"/>
        <end position="251"/>
    </location>
</feature>
<feature type="transmembrane region" description="Helical" evidence="6">
    <location>
        <begin position="145"/>
        <end position="167"/>
    </location>
</feature>
<feature type="transmembrane region" description="Helical" evidence="6">
    <location>
        <begin position="346"/>
        <end position="367"/>
    </location>
</feature>
<feature type="transmembrane region" description="Helical" evidence="6">
    <location>
        <begin position="271"/>
        <end position="300"/>
    </location>
</feature>
<keyword evidence="3 6" id="KW-0812">Transmembrane</keyword>
<protein>
    <submittedName>
        <fullName evidence="7">Amino acid permease</fullName>
    </submittedName>
</protein>
<feature type="transmembrane region" description="Helical" evidence="6">
    <location>
        <begin position="117"/>
        <end position="138"/>
    </location>
</feature>
<dbReference type="Pfam" id="PF13520">
    <property type="entry name" value="AA_permease_2"/>
    <property type="match status" value="1"/>
</dbReference>
<dbReference type="PANTHER" id="PTHR43243:SF4">
    <property type="entry name" value="CATIONIC AMINO ACID TRANSPORTER 4"/>
    <property type="match status" value="1"/>
</dbReference>
<feature type="transmembrane region" description="Helical" evidence="6">
    <location>
        <begin position="89"/>
        <end position="111"/>
    </location>
</feature>
<organism evidence="7 8">
    <name type="scientific">Sneathiella marina</name>
    <dbReference type="NCBI Taxonomy" id="2950108"/>
    <lineage>
        <taxon>Bacteria</taxon>
        <taxon>Pseudomonadati</taxon>
        <taxon>Pseudomonadota</taxon>
        <taxon>Alphaproteobacteria</taxon>
        <taxon>Sneathiellales</taxon>
        <taxon>Sneathiellaceae</taxon>
        <taxon>Sneathiella</taxon>
    </lineage>
</organism>
<feature type="transmembrane region" description="Helical" evidence="6">
    <location>
        <begin position="379"/>
        <end position="400"/>
    </location>
</feature>
<sequence>MAKPTLRRALSLPLLTLYGLGVTVGAGIYVLIGATAAKAGIYAPVSFLVAAAVVVFTALSYAEFSTRYPLSAGEAAYVDAGFARKHLSLLIGILVMMSGVVSTAVVSIGAAEYASRFLTAPSFVLLICVVAAISGLAIWGIFESVLLAGFITLVEISGLLLVLFVGWTNISMDPGRLPDLIPPFDSSVWAGIASGALLAFFAFIGFEDMANVAEEVKNPRKTLPRAILLTLILSTILYLAVVMVVVANVPLDQLITSAAPLSYLFSGETAFLYAPFGIIAILATLNGGLIQIIMASRVLYGLAAQGHLPSVLSSVNAVTRTPVLATIIVGSVSLGLALWFPIEELAAFTSLMVLVVFFTVNLSLIRVKLTRQTRQAQQDIFVIPLWVPILGAVAAVGLAVTRLI</sequence>
<evidence type="ECO:0000256" key="5">
    <source>
        <dbReference type="ARBA" id="ARBA00023136"/>
    </source>
</evidence>
<proteinExistence type="predicted"/>
<evidence type="ECO:0000256" key="1">
    <source>
        <dbReference type="ARBA" id="ARBA00004141"/>
    </source>
</evidence>
<dbReference type="Proteomes" id="UP001056291">
    <property type="component" value="Chromosome"/>
</dbReference>
<dbReference type="PIRSF" id="PIRSF006060">
    <property type="entry name" value="AA_transporter"/>
    <property type="match status" value="1"/>
</dbReference>
<feature type="transmembrane region" description="Helical" evidence="6">
    <location>
        <begin position="41"/>
        <end position="62"/>
    </location>
</feature>
<comment type="subcellular location">
    <subcellularLocation>
        <location evidence="1">Membrane</location>
        <topology evidence="1">Multi-pass membrane protein</topology>
    </subcellularLocation>
</comment>
<name>A0ABY4W3N1_9PROT</name>
<dbReference type="InterPro" id="IPR002293">
    <property type="entry name" value="AA/rel_permease1"/>
</dbReference>
<accession>A0ABY4W3N1</accession>
<reference evidence="7" key="1">
    <citation type="submission" date="2022-06" db="EMBL/GenBank/DDBJ databases">
        <title>Sneathiella actinostolidae sp. nov., isolated from a sea anemonein the Western Pacific Ocean.</title>
        <authorList>
            <person name="Wei M.J."/>
        </authorList>
    </citation>
    <scope>NUCLEOTIDE SEQUENCE</scope>
    <source>
        <strain evidence="7">PHK-P5</strain>
    </source>
</reference>
<feature type="transmembrane region" description="Helical" evidence="6">
    <location>
        <begin position="321"/>
        <end position="340"/>
    </location>
</feature>
<keyword evidence="8" id="KW-1185">Reference proteome</keyword>
<evidence type="ECO:0000313" key="8">
    <source>
        <dbReference type="Proteomes" id="UP001056291"/>
    </source>
</evidence>
<keyword evidence="2" id="KW-0813">Transport</keyword>
<evidence type="ECO:0000256" key="6">
    <source>
        <dbReference type="SAM" id="Phobius"/>
    </source>
</evidence>
<dbReference type="RefSeq" id="WP_251934451.1">
    <property type="nucleotide sequence ID" value="NZ_CP098747.1"/>
</dbReference>
<gene>
    <name evidence="7" type="ORF">NBZ79_00355</name>
</gene>
<feature type="transmembrane region" description="Helical" evidence="6">
    <location>
        <begin position="12"/>
        <end position="35"/>
    </location>
</feature>
<evidence type="ECO:0000313" key="7">
    <source>
        <dbReference type="EMBL" id="USG61426.1"/>
    </source>
</evidence>
<evidence type="ECO:0000256" key="2">
    <source>
        <dbReference type="ARBA" id="ARBA00022448"/>
    </source>
</evidence>